<dbReference type="InterPro" id="IPR012340">
    <property type="entry name" value="NA-bd_OB-fold"/>
</dbReference>
<comment type="function">
    <text evidence="7">Participates in both transcription termination and antitermination.</text>
</comment>
<evidence type="ECO:0000256" key="4">
    <source>
        <dbReference type="ARBA" id="ARBA00022884"/>
    </source>
</evidence>
<dbReference type="InterPro" id="IPR009019">
    <property type="entry name" value="KH_sf_prok-type"/>
</dbReference>
<feature type="coiled-coil region" evidence="8">
    <location>
        <begin position="67"/>
        <end position="130"/>
    </location>
</feature>
<dbReference type="InterPro" id="IPR003029">
    <property type="entry name" value="S1_domain"/>
</dbReference>
<dbReference type="Proteomes" id="UP000709959">
    <property type="component" value="Unassembled WGS sequence"/>
</dbReference>
<evidence type="ECO:0000313" key="10">
    <source>
        <dbReference type="EMBL" id="MBK8573484.1"/>
    </source>
</evidence>
<evidence type="ECO:0000256" key="6">
    <source>
        <dbReference type="ARBA" id="ARBA00023163"/>
    </source>
</evidence>
<dbReference type="SMART" id="SM00316">
    <property type="entry name" value="S1"/>
    <property type="match status" value="1"/>
</dbReference>
<dbReference type="InterPro" id="IPR015946">
    <property type="entry name" value="KH_dom-like_a/b"/>
</dbReference>
<dbReference type="GO" id="GO:0000166">
    <property type="term" value="F:nucleotide binding"/>
    <property type="evidence" value="ECO:0007669"/>
    <property type="project" value="InterPro"/>
</dbReference>
<dbReference type="EMBL" id="JADKCH010000019">
    <property type="protein sequence ID" value="MBK8573484.1"/>
    <property type="molecule type" value="Genomic_DNA"/>
</dbReference>
<dbReference type="InterPro" id="IPR036555">
    <property type="entry name" value="NusA_N_sf"/>
</dbReference>
<dbReference type="Gene3D" id="3.30.1480.10">
    <property type="entry name" value="NusA, N-terminal domain"/>
    <property type="match status" value="1"/>
</dbReference>
<dbReference type="InterPro" id="IPR010995">
    <property type="entry name" value="DNA_repair_Rad51/TF_NusA_a-hlx"/>
</dbReference>
<accession>A0A936K723</accession>
<evidence type="ECO:0000256" key="5">
    <source>
        <dbReference type="ARBA" id="ARBA00023015"/>
    </source>
</evidence>
<keyword evidence="6 7" id="KW-0804">Transcription</keyword>
<dbReference type="CDD" id="cd22529">
    <property type="entry name" value="KH-II_NusA_rpt2"/>
    <property type="match status" value="1"/>
</dbReference>
<dbReference type="GO" id="GO:0003723">
    <property type="term" value="F:RNA binding"/>
    <property type="evidence" value="ECO:0007669"/>
    <property type="project" value="UniProtKB-UniRule"/>
</dbReference>
<dbReference type="FunFam" id="3.30.300.20:FF:000005">
    <property type="entry name" value="Transcription termination/antitermination protein NusA"/>
    <property type="match status" value="1"/>
</dbReference>
<keyword evidence="3 7" id="KW-0889">Transcription antitermination</keyword>
<reference evidence="10 11" key="1">
    <citation type="submission" date="2020-10" db="EMBL/GenBank/DDBJ databases">
        <title>Connecting structure to function with the recovery of over 1000 high-quality activated sludge metagenome-assembled genomes encoding full-length rRNA genes using long-read sequencing.</title>
        <authorList>
            <person name="Singleton C.M."/>
            <person name="Petriglieri F."/>
            <person name="Kristensen J.M."/>
            <person name="Kirkegaard R.H."/>
            <person name="Michaelsen T.Y."/>
            <person name="Andersen M.H."/>
            <person name="Karst S.M."/>
            <person name="Dueholm M.S."/>
            <person name="Nielsen P.H."/>
            <person name="Albertsen M."/>
        </authorList>
    </citation>
    <scope>NUCLEOTIDE SEQUENCE [LARGE SCALE GENOMIC DNA]</scope>
    <source>
        <strain evidence="10">OdNE_18-Q3-R46-58_MAXAC.008</strain>
    </source>
</reference>
<dbReference type="GO" id="GO:0031564">
    <property type="term" value="P:transcription antitermination"/>
    <property type="evidence" value="ECO:0007669"/>
    <property type="project" value="UniProtKB-UniRule"/>
</dbReference>
<evidence type="ECO:0000256" key="8">
    <source>
        <dbReference type="SAM" id="Coils"/>
    </source>
</evidence>
<proteinExistence type="inferred from homology"/>
<dbReference type="InterPro" id="IPR013735">
    <property type="entry name" value="TF_NusA_N"/>
</dbReference>
<dbReference type="SMART" id="SM00322">
    <property type="entry name" value="KH"/>
    <property type="match status" value="2"/>
</dbReference>
<comment type="subcellular location">
    <subcellularLocation>
        <location evidence="7">Cytoplasm</location>
    </subcellularLocation>
</comment>
<dbReference type="Pfam" id="PF13184">
    <property type="entry name" value="KH_NusA_1st"/>
    <property type="match status" value="1"/>
</dbReference>
<dbReference type="InterPro" id="IPR004087">
    <property type="entry name" value="KH_dom"/>
</dbReference>
<dbReference type="InterPro" id="IPR025249">
    <property type="entry name" value="TF_NusA_KH_1st"/>
</dbReference>
<dbReference type="HAMAP" id="MF_00945_B">
    <property type="entry name" value="NusA_B"/>
    <property type="match status" value="1"/>
</dbReference>
<dbReference type="Gene3D" id="2.40.50.140">
    <property type="entry name" value="Nucleic acid-binding proteins"/>
    <property type="match status" value="1"/>
</dbReference>
<protein>
    <recommendedName>
        <fullName evidence="7">Transcription termination/antitermination protein NusA</fullName>
    </recommendedName>
</protein>
<dbReference type="PANTHER" id="PTHR22648">
    <property type="entry name" value="TRANSCRIPTION TERMINATION FACTOR NUSA"/>
    <property type="match status" value="1"/>
</dbReference>
<gene>
    <name evidence="7 10" type="primary">nusA</name>
    <name evidence="10" type="ORF">IPN91_12800</name>
</gene>
<dbReference type="PROSITE" id="PS50126">
    <property type="entry name" value="S1"/>
    <property type="match status" value="1"/>
</dbReference>
<dbReference type="Pfam" id="PF08529">
    <property type="entry name" value="NusA_N"/>
    <property type="match status" value="1"/>
</dbReference>
<comment type="caution">
    <text evidence="10">The sequence shown here is derived from an EMBL/GenBank/DDBJ whole genome shotgun (WGS) entry which is preliminary data.</text>
</comment>
<dbReference type="FunFam" id="3.30.300.20:FF:000002">
    <property type="entry name" value="Transcription termination/antitermination protein NusA"/>
    <property type="match status" value="1"/>
</dbReference>
<dbReference type="AlphaFoldDB" id="A0A936K723"/>
<dbReference type="Gene3D" id="3.30.300.20">
    <property type="match status" value="2"/>
</dbReference>
<dbReference type="InterPro" id="IPR058582">
    <property type="entry name" value="KH_NusA_2nd"/>
</dbReference>
<dbReference type="SUPFAM" id="SSF54814">
    <property type="entry name" value="Prokaryotic type KH domain (KH-domain type II)"/>
    <property type="match status" value="2"/>
</dbReference>
<feature type="domain" description="S1 motif" evidence="9">
    <location>
        <begin position="141"/>
        <end position="205"/>
    </location>
</feature>
<evidence type="ECO:0000259" key="9">
    <source>
        <dbReference type="PROSITE" id="PS50126"/>
    </source>
</evidence>
<keyword evidence="4 7" id="KW-0694">RNA-binding</keyword>
<comment type="similarity">
    <text evidence="7">Belongs to the NusA family.</text>
</comment>
<keyword evidence="2 7" id="KW-0963">Cytoplasm</keyword>
<evidence type="ECO:0000256" key="2">
    <source>
        <dbReference type="ARBA" id="ARBA00022490"/>
    </source>
</evidence>
<dbReference type="GO" id="GO:0005829">
    <property type="term" value="C:cytosol"/>
    <property type="evidence" value="ECO:0007669"/>
    <property type="project" value="TreeGrafter"/>
</dbReference>
<dbReference type="InterPro" id="IPR010213">
    <property type="entry name" value="TF_NusA"/>
</dbReference>
<dbReference type="Pfam" id="PF26594">
    <property type="entry name" value="KH_NusA_2nd"/>
    <property type="match status" value="1"/>
</dbReference>
<dbReference type="InterPro" id="IPR030842">
    <property type="entry name" value="TF_NusA_bacterial"/>
</dbReference>
<evidence type="ECO:0000256" key="3">
    <source>
        <dbReference type="ARBA" id="ARBA00022814"/>
    </source>
</evidence>
<dbReference type="Gene3D" id="1.10.150.20">
    <property type="entry name" value="5' to 3' exonuclease, C-terminal subdomain"/>
    <property type="match status" value="1"/>
</dbReference>
<dbReference type="PANTHER" id="PTHR22648:SF0">
    <property type="entry name" value="TRANSCRIPTION TERMINATION_ANTITERMINATION PROTEIN NUSA"/>
    <property type="match status" value="1"/>
</dbReference>
<dbReference type="SUPFAM" id="SSF69705">
    <property type="entry name" value="Transcription factor NusA, N-terminal domain"/>
    <property type="match status" value="1"/>
</dbReference>
<dbReference type="PROSITE" id="PS50084">
    <property type="entry name" value="KH_TYPE_1"/>
    <property type="match status" value="1"/>
</dbReference>
<evidence type="ECO:0000256" key="7">
    <source>
        <dbReference type="HAMAP-Rule" id="MF_00945"/>
    </source>
</evidence>
<organism evidence="10 11">
    <name type="scientific">Candidatus Geothrix odensensis</name>
    <dbReference type="NCBI Taxonomy" id="2954440"/>
    <lineage>
        <taxon>Bacteria</taxon>
        <taxon>Pseudomonadati</taxon>
        <taxon>Acidobacteriota</taxon>
        <taxon>Holophagae</taxon>
        <taxon>Holophagales</taxon>
        <taxon>Holophagaceae</taxon>
        <taxon>Geothrix</taxon>
    </lineage>
</organism>
<keyword evidence="5 7" id="KW-0805">Transcription regulation</keyword>
<dbReference type="SUPFAM" id="SSF50249">
    <property type="entry name" value="Nucleic acid-binding proteins"/>
    <property type="match status" value="1"/>
</dbReference>
<keyword evidence="1 7" id="KW-0806">Transcription termination</keyword>
<comment type="subunit">
    <text evidence="7">Monomer. Binds directly to the core enzyme of the DNA-dependent RNA polymerase and to nascent RNA.</text>
</comment>
<sequence>MANVATTFFDSVKMIAAEKGIPEEDVFAAVEEALAKAADKYFNAQDFYGNFQAQMDRETGEFHVYALKQVVAEVEEEDLEISLVEAQTLNPDAAEGDTLWLPQDTSQLGRIAAQAAKQVLVQKVREAERERIFTEFADRIGEVVVAEVKRFEKSAIILEIDRVESMLRRSEALRGDRFDKGQRIKVVIVSVDRSAKDPQVQVSRTDPRLLIKLFENEVPEIHDGTVVIRNCVREAGDRAKVAVHSLDPDVDPVGACVGLKGSRVQAIIRELKNEKIDIVRYSDDPAQFIANALNPAKAIRVNLGDPEGRRVEVVVDDEQLSVAIGKRGQNVRLAAKLTGWNIDVRSEADKRREAEVAMGLALPVPEAVAAPEEEAAAPASTLLEALQVEGLDATLADRLAAAGYPDAKSLYTVTAEQLMQVEGMDQDLAFRLIDAVQAHFGE</sequence>
<dbReference type="NCBIfam" id="TIGR01953">
    <property type="entry name" value="NusA"/>
    <property type="match status" value="1"/>
</dbReference>
<evidence type="ECO:0000313" key="11">
    <source>
        <dbReference type="Proteomes" id="UP000709959"/>
    </source>
</evidence>
<dbReference type="GO" id="GO:0006353">
    <property type="term" value="P:DNA-templated transcription termination"/>
    <property type="evidence" value="ECO:0007669"/>
    <property type="project" value="UniProtKB-UniRule"/>
</dbReference>
<dbReference type="GO" id="GO:0003700">
    <property type="term" value="F:DNA-binding transcription factor activity"/>
    <property type="evidence" value="ECO:0007669"/>
    <property type="project" value="InterPro"/>
</dbReference>
<dbReference type="CDD" id="cd04455">
    <property type="entry name" value="S1_NusA"/>
    <property type="match status" value="1"/>
</dbReference>
<dbReference type="SUPFAM" id="SSF47794">
    <property type="entry name" value="Rad51 N-terminal domain-like"/>
    <property type="match status" value="1"/>
</dbReference>
<keyword evidence="8" id="KW-0175">Coiled coil</keyword>
<dbReference type="CDD" id="cd02134">
    <property type="entry name" value="KH-II_NusA_rpt1"/>
    <property type="match status" value="1"/>
</dbReference>
<name>A0A936K723_9BACT</name>
<evidence type="ECO:0000256" key="1">
    <source>
        <dbReference type="ARBA" id="ARBA00022472"/>
    </source>
</evidence>